<evidence type="ECO:0000256" key="2">
    <source>
        <dbReference type="ARBA" id="ARBA00022723"/>
    </source>
</evidence>
<dbReference type="GO" id="GO:0051536">
    <property type="term" value="F:iron-sulfur cluster binding"/>
    <property type="evidence" value="ECO:0007669"/>
    <property type="project" value="UniProtKB-KW"/>
</dbReference>
<dbReference type="InterPro" id="IPR050377">
    <property type="entry name" value="Radical_SAM_PqqE_MftC-like"/>
</dbReference>
<dbReference type="PANTHER" id="PTHR11228">
    <property type="entry name" value="RADICAL SAM DOMAIN PROTEIN"/>
    <property type="match status" value="1"/>
</dbReference>
<dbReference type="EMBL" id="PFME01000025">
    <property type="protein sequence ID" value="PIY96004.1"/>
    <property type="molecule type" value="Genomic_DNA"/>
</dbReference>
<accession>A0A2M7RH23</accession>
<gene>
    <name evidence="7" type="ORF">COY65_01840</name>
</gene>
<dbReference type="PANTHER" id="PTHR11228:SF7">
    <property type="entry name" value="PQQA PEPTIDE CYCLASE"/>
    <property type="match status" value="1"/>
</dbReference>
<keyword evidence="3" id="KW-0408">Iron</keyword>
<dbReference type="Proteomes" id="UP000230238">
    <property type="component" value="Unassembled WGS sequence"/>
</dbReference>
<dbReference type="GO" id="GO:0046872">
    <property type="term" value="F:metal ion binding"/>
    <property type="evidence" value="ECO:0007669"/>
    <property type="project" value="UniProtKB-KW"/>
</dbReference>
<reference evidence="8" key="1">
    <citation type="submission" date="2017-09" db="EMBL/GenBank/DDBJ databases">
        <title>Depth-based differentiation of microbial function through sediment-hosted aquifers and enrichment of novel symbionts in the deep terrestrial subsurface.</title>
        <authorList>
            <person name="Probst A.J."/>
            <person name="Ladd B."/>
            <person name="Jarett J.K."/>
            <person name="Geller-Mcgrath D.E."/>
            <person name="Sieber C.M.K."/>
            <person name="Emerson J.B."/>
            <person name="Anantharaman K."/>
            <person name="Thomas B.C."/>
            <person name="Malmstrom R."/>
            <person name="Stieglmeier M."/>
            <person name="Klingl A."/>
            <person name="Woyke T."/>
            <person name="Ryan C.M."/>
            <person name="Banfield J.F."/>
        </authorList>
    </citation>
    <scope>NUCLEOTIDE SEQUENCE [LARGE SCALE GENOMIC DNA]</scope>
</reference>
<evidence type="ECO:0000256" key="1">
    <source>
        <dbReference type="ARBA" id="ARBA00022691"/>
    </source>
</evidence>
<dbReference type="AlphaFoldDB" id="A0A2M7RH23"/>
<name>A0A2M7RH23_9BACT</name>
<dbReference type="CDD" id="cd01335">
    <property type="entry name" value="Radical_SAM"/>
    <property type="match status" value="1"/>
</dbReference>
<evidence type="ECO:0000259" key="6">
    <source>
        <dbReference type="PROSITE" id="PS51918"/>
    </source>
</evidence>
<protein>
    <recommendedName>
        <fullName evidence="6">Radical SAM core domain-containing protein</fullName>
    </recommendedName>
</protein>
<evidence type="ECO:0000256" key="3">
    <source>
        <dbReference type="ARBA" id="ARBA00023004"/>
    </source>
</evidence>
<evidence type="ECO:0000256" key="5">
    <source>
        <dbReference type="SAM" id="Coils"/>
    </source>
</evidence>
<evidence type="ECO:0000256" key="4">
    <source>
        <dbReference type="ARBA" id="ARBA00023014"/>
    </source>
</evidence>
<feature type="domain" description="Radical SAM core" evidence="6">
    <location>
        <begin position="36"/>
        <end position="261"/>
    </location>
</feature>
<comment type="caution">
    <text evidence="7">The sequence shown here is derived from an EMBL/GenBank/DDBJ whole genome shotgun (WGS) entry which is preliminary data.</text>
</comment>
<evidence type="ECO:0000313" key="7">
    <source>
        <dbReference type="EMBL" id="PIY96004.1"/>
    </source>
</evidence>
<dbReference type="InterPro" id="IPR058240">
    <property type="entry name" value="rSAM_sf"/>
</dbReference>
<keyword evidence="4" id="KW-0411">Iron-sulfur</keyword>
<keyword evidence="2" id="KW-0479">Metal-binding</keyword>
<dbReference type="SUPFAM" id="SSF102114">
    <property type="entry name" value="Radical SAM enzymes"/>
    <property type="match status" value="1"/>
</dbReference>
<dbReference type="SFLD" id="SFLDS00029">
    <property type="entry name" value="Radical_SAM"/>
    <property type="match status" value="1"/>
</dbReference>
<dbReference type="Pfam" id="PF04055">
    <property type="entry name" value="Radical_SAM"/>
    <property type="match status" value="1"/>
</dbReference>
<keyword evidence="5" id="KW-0175">Coiled coil</keyword>
<organism evidence="7 8">
    <name type="scientific">Candidatus Jorgensenbacteria bacterium CG_4_10_14_0_8_um_filter_39_13</name>
    <dbReference type="NCBI Taxonomy" id="1974589"/>
    <lineage>
        <taxon>Bacteria</taxon>
        <taxon>Candidatus Joergenseniibacteriota</taxon>
    </lineage>
</organism>
<sequence>MFRRHKQSTKKDRVGEYKESIFEQKEQLRKLETEKEGPSKLSLLQIEPTTRCNLDCIYCARKRFIKSGEITVGDVETEKILVALKKLKGKVETVLYQGWGEPMLCRDLPKLLEKAHKIGAKTAIVTNGVIFKKEVFDKCDSVTVSIDSFRPDYIGRRGVSSAKVKENIINLRNNYPNLPILLEAAVSKKNIDELEEIIDFAKEIKAKVKFLLQIGEALPPVDNHDIQKIESLASANPDIVEWSKPEELLLNKEHSVLKNKLYVDIHGKVTIPYHEKDVLLGGIEEIDKITDRLIKESSQSKSTRPYDLTDLQRLRPNLQERDFSMLRESLEREIEETEKMVREKLQEMWDSLTPMLELTHDQKVISEKLWEHPDLQKRRNDQKVSEFVSSISQYVSENPNITFEDFLSHSLAILKLRE</sequence>
<dbReference type="SFLD" id="SFLDG01067">
    <property type="entry name" value="SPASM/twitch_domain_containing"/>
    <property type="match status" value="1"/>
</dbReference>
<feature type="coiled-coil region" evidence="5">
    <location>
        <begin position="320"/>
        <end position="347"/>
    </location>
</feature>
<dbReference type="Gene3D" id="3.20.20.70">
    <property type="entry name" value="Aldolase class I"/>
    <property type="match status" value="1"/>
</dbReference>
<dbReference type="InterPro" id="IPR013785">
    <property type="entry name" value="Aldolase_TIM"/>
</dbReference>
<proteinExistence type="predicted"/>
<dbReference type="InterPro" id="IPR007197">
    <property type="entry name" value="rSAM"/>
</dbReference>
<keyword evidence="1" id="KW-0949">S-adenosyl-L-methionine</keyword>
<evidence type="ECO:0000313" key="8">
    <source>
        <dbReference type="Proteomes" id="UP000230238"/>
    </source>
</evidence>
<dbReference type="GO" id="GO:0003824">
    <property type="term" value="F:catalytic activity"/>
    <property type="evidence" value="ECO:0007669"/>
    <property type="project" value="InterPro"/>
</dbReference>
<dbReference type="PROSITE" id="PS51918">
    <property type="entry name" value="RADICAL_SAM"/>
    <property type="match status" value="1"/>
</dbReference>